<dbReference type="OrthoDB" id="1349698at2"/>
<evidence type="ECO:0000313" key="2">
    <source>
        <dbReference type="Proteomes" id="UP000002943"/>
    </source>
</evidence>
<comment type="caution">
    <text evidence="1">The sequence shown here is derived from an EMBL/GenBank/DDBJ whole genome shotgun (WGS) entry which is preliminary data.</text>
</comment>
<organism evidence="1 2">
    <name type="scientific">Vibrio caribbeanicus ATCC BAA-2122</name>
    <dbReference type="NCBI Taxonomy" id="796620"/>
    <lineage>
        <taxon>Bacteria</taxon>
        <taxon>Pseudomonadati</taxon>
        <taxon>Pseudomonadota</taxon>
        <taxon>Gammaproteobacteria</taxon>
        <taxon>Vibrionales</taxon>
        <taxon>Vibrionaceae</taxon>
        <taxon>Vibrio</taxon>
    </lineage>
</organism>
<gene>
    <name evidence="1" type="ORF">VIBC2010_17045</name>
</gene>
<dbReference type="AlphaFoldDB" id="E3BGP2"/>
<feature type="non-terminal residue" evidence="1">
    <location>
        <position position="139"/>
    </location>
</feature>
<protein>
    <submittedName>
        <fullName evidence="1">Uncharacterized protein</fullName>
    </submittedName>
</protein>
<evidence type="ECO:0000313" key="1">
    <source>
        <dbReference type="EMBL" id="EFP97774.1"/>
    </source>
</evidence>
<accession>E3BGP2</accession>
<keyword evidence="2" id="KW-1185">Reference proteome</keyword>
<sequence>MTNNNLNIRQMQAYAAICLWSFCNLSGIKHASINQLIEHLLNMLTADSLPDWEQAGTRTDITGRGDSLPSDVENAINHEQLEYFHSLVECCVEIGIVDMYGASTKLPEQFFQNCINTAQQAGVSLPNIDGLRSVSKGSD</sequence>
<name>E3BGP2_9VIBR</name>
<proteinExistence type="predicted"/>
<reference evidence="1 2" key="1">
    <citation type="journal article" date="2012" name="Int. J. Syst. Evol. Microbiol.">
        <title>Vibrio caribbeanicus sp. nov., isolated from the marine sponge Scleritoderma cyanea.</title>
        <authorList>
            <person name="Hoffmann M."/>
            <person name="Monday S.R."/>
            <person name="Allard M.W."/>
            <person name="Strain E.A."/>
            <person name="Whittaker P."/>
            <person name="Naum M."/>
            <person name="McCarthy P.J."/>
            <person name="Lopez J.V."/>
            <person name="Fischer M."/>
            <person name="Brown E.W."/>
        </authorList>
    </citation>
    <scope>NUCLEOTIDE SEQUENCE [LARGE SCALE GENOMIC DNA]</scope>
    <source>
        <strain evidence="1 2">ATCC BAA-2122</strain>
    </source>
</reference>
<dbReference type="Proteomes" id="UP000002943">
    <property type="component" value="Unassembled WGS sequence"/>
</dbReference>
<dbReference type="RefSeq" id="WP_009600129.1">
    <property type="nucleotide sequence ID" value="NZ_AEIU01000047.1"/>
</dbReference>
<dbReference type="eggNOG" id="ENOG502ZEFI">
    <property type="taxonomic scope" value="Bacteria"/>
</dbReference>
<dbReference type="EMBL" id="AEIU01000047">
    <property type="protein sequence ID" value="EFP97774.1"/>
    <property type="molecule type" value="Genomic_DNA"/>
</dbReference>